<evidence type="ECO:0000256" key="1">
    <source>
        <dbReference type="ARBA" id="ARBA00004651"/>
    </source>
</evidence>
<organism evidence="9 10">
    <name type="scientific">Symbiobacterium thermophilum</name>
    <dbReference type="NCBI Taxonomy" id="2734"/>
    <lineage>
        <taxon>Bacteria</taxon>
        <taxon>Bacillati</taxon>
        <taxon>Bacillota</taxon>
        <taxon>Clostridia</taxon>
        <taxon>Eubacteriales</taxon>
        <taxon>Symbiobacteriaceae</taxon>
        <taxon>Symbiobacterium</taxon>
    </lineage>
</organism>
<comment type="similarity">
    <text evidence="2">Belongs to the autoinducer-2 exporter (AI-2E) (TC 2.A.86) family.</text>
</comment>
<comment type="caution">
    <text evidence="9">The sequence shown here is derived from an EMBL/GenBank/DDBJ whole genome shotgun (WGS) entry which is preliminary data.</text>
</comment>
<evidence type="ECO:0000256" key="2">
    <source>
        <dbReference type="ARBA" id="ARBA00009773"/>
    </source>
</evidence>
<evidence type="ECO:0000256" key="8">
    <source>
        <dbReference type="SAM" id="Phobius"/>
    </source>
</evidence>
<keyword evidence="3" id="KW-0813">Transport</keyword>
<feature type="transmembrane region" description="Helical" evidence="8">
    <location>
        <begin position="213"/>
        <end position="241"/>
    </location>
</feature>
<evidence type="ECO:0000313" key="9">
    <source>
        <dbReference type="EMBL" id="MBY6277510.1"/>
    </source>
</evidence>
<dbReference type="PANTHER" id="PTHR21716:SF53">
    <property type="entry name" value="PERMEASE PERM-RELATED"/>
    <property type="match status" value="1"/>
</dbReference>
<keyword evidence="6 8" id="KW-1133">Transmembrane helix</keyword>
<keyword evidence="5 8" id="KW-0812">Transmembrane</keyword>
<evidence type="ECO:0000256" key="5">
    <source>
        <dbReference type="ARBA" id="ARBA00022692"/>
    </source>
</evidence>
<evidence type="ECO:0000256" key="7">
    <source>
        <dbReference type="ARBA" id="ARBA00023136"/>
    </source>
</evidence>
<keyword evidence="7 8" id="KW-0472">Membrane</keyword>
<feature type="transmembrane region" description="Helical" evidence="8">
    <location>
        <begin position="299"/>
        <end position="316"/>
    </location>
</feature>
<proteinExistence type="inferred from homology"/>
<dbReference type="GO" id="GO:0055085">
    <property type="term" value="P:transmembrane transport"/>
    <property type="evidence" value="ECO:0007669"/>
    <property type="project" value="TreeGrafter"/>
</dbReference>
<dbReference type="PANTHER" id="PTHR21716">
    <property type="entry name" value="TRANSMEMBRANE PROTEIN"/>
    <property type="match status" value="1"/>
</dbReference>
<dbReference type="GO" id="GO:0005886">
    <property type="term" value="C:plasma membrane"/>
    <property type="evidence" value="ECO:0007669"/>
    <property type="project" value="UniProtKB-SubCell"/>
</dbReference>
<dbReference type="RefSeq" id="WP_273380755.1">
    <property type="nucleotide sequence ID" value="NZ_JACSIR010000059.1"/>
</dbReference>
<feature type="transmembrane region" description="Helical" evidence="8">
    <location>
        <begin position="32"/>
        <end position="49"/>
    </location>
</feature>
<gene>
    <name evidence="9" type="ORF">CWE10_15100</name>
</gene>
<protein>
    <submittedName>
        <fullName evidence="9">AI-2E family transporter</fullName>
    </submittedName>
</protein>
<evidence type="ECO:0000256" key="4">
    <source>
        <dbReference type="ARBA" id="ARBA00022475"/>
    </source>
</evidence>
<evidence type="ECO:0000256" key="6">
    <source>
        <dbReference type="ARBA" id="ARBA00022989"/>
    </source>
</evidence>
<comment type="subcellular location">
    <subcellularLocation>
        <location evidence="1">Cell membrane</location>
        <topology evidence="1">Multi-pass membrane protein</topology>
    </subcellularLocation>
</comment>
<sequence>MTHRGRRILAALVLSGLVLALAWGLWTIRPVLAPFLLAVVLAYLLAPLVNRLVGLGLPRPWAILAVYAALAAAGVLVVVKLVPSALTEVRRLTEAIPLYSARAREMADGLQRWARDAGLPPELRESLDRSITNIEVRSVAALHRLVDIQTLEAAAGFLFSLALAPFLAFYLLKDLDYFRERFVRSLPRRWRQDIIQLLRELDRVISGFVRGQVLLGLSVGALAAAASSLLGLRFAVLLGIWAGLMEFIPYVGPVLGAVPAVLSGLAQSPWRGLQIALVFLIIQQLENAVLSPKIMGESVGLHPIGVLLVVLAGGYLAGPWGLILAVPAAALVRVLWSFVVARLTEVHPLPVLPAPAARPEEEKGPAG</sequence>
<feature type="transmembrane region" description="Helical" evidence="8">
    <location>
        <begin position="61"/>
        <end position="82"/>
    </location>
</feature>
<evidence type="ECO:0000313" key="10">
    <source>
        <dbReference type="Proteomes" id="UP000732377"/>
    </source>
</evidence>
<keyword evidence="4" id="KW-1003">Cell membrane</keyword>
<dbReference type="EMBL" id="PIUK01000190">
    <property type="protein sequence ID" value="MBY6277510.1"/>
    <property type="molecule type" value="Genomic_DNA"/>
</dbReference>
<dbReference type="Proteomes" id="UP000732377">
    <property type="component" value="Unassembled WGS sequence"/>
</dbReference>
<dbReference type="InterPro" id="IPR002549">
    <property type="entry name" value="AI-2E-like"/>
</dbReference>
<dbReference type="Pfam" id="PF01594">
    <property type="entry name" value="AI-2E_transport"/>
    <property type="match status" value="1"/>
</dbReference>
<accession>A0A953IFF3</accession>
<evidence type="ECO:0000256" key="3">
    <source>
        <dbReference type="ARBA" id="ARBA00022448"/>
    </source>
</evidence>
<name>A0A953IFF3_SYMTR</name>
<feature type="transmembrane region" description="Helical" evidence="8">
    <location>
        <begin position="153"/>
        <end position="172"/>
    </location>
</feature>
<reference evidence="9" key="1">
    <citation type="submission" date="2017-11" db="EMBL/GenBank/DDBJ databases">
        <title>Three new genomes from thermophilic consortium.</title>
        <authorList>
            <person name="Quaggio R."/>
            <person name="Amgarten D."/>
            <person name="Setubal J.C."/>
        </authorList>
    </citation>
    <scope>NUCLEOTIDE SEQUENCE</scope>
    <source>
        <strain evidence="9">ZCTH01-B2</strain>
    </source>
</reference>
<dbReference type="AlphaFoldDB" id="A0A953IFF3"/>